<dbReference type="PANTHER" id="PTHR43791:SF32">
    <property type="entry name" value="MAJOR FACILITATOR SUPERFAMILY (MFS) PROFILE DOMAIN-CONTAINING PROTEIN"/>
    <property type="match status" value="1"/>
</dbReference>
<name>A0A2N6NVD0_BEABA</name>
<dbReference type="SUPFAM" id="SSF103473">
    <property type="entry name" value="MFS general substrate transporter"/>
    <property type="match status" value="1"/>
</dbReference>
<dbReference type="GO" id="GO:0016020">
    <property type="term" value="C:membrane"/>
    <property type="evidence" value="ECO:0007669"/>
    <property type="project" value="UniProtKB-SubCell"/>
</dbReference>
<evidence type="ECO:0000256" key="5">
    <source>
        <dbReference type="ARBA" id="ARBA00023136"/>
    </source>
</evidence>
<dbReference type="GO" id="GO:0022857">
    <property type="term" value="F:transmembrane transporter activity"/>
    <property type="evidence" value="ECO:0007669"/>
    <property type="project" value="InterPro"/>
</dbReference>
<keyword evidence="2" id="KW-0813">Transport</keyword>
<accession>A0A2N6NVD0</accession>
<dbReference type="InterPro" id="IPR011701">
    <property type="entry name" value="MFS"/>
</dbReference>
<evidence type="ECO:0000256" key="4">
    <source>
        <dbReference type="ARBA" id="ARBA00022989"/>
    </source>
</evidence>
<dbReference type="Gene3D" id="1.20.1250.20">
    <property type="entry name" value="MFS general substrate transporter like domains"/>
    <property type="match status" value="2"/>
</dbReference>
<organism evidence="7 8">
    <name type="scientific">Beauveria bassiana</name>
    <name type="common">White muscardine disease fungus</name>
    <name type="synonym">Tritirachium shiotae</name>
    <dbReference type="NCBI Taxonomy" id="176275"/>
    <lineage>
        <taxon>Eukaryota</taxon>
        <taxon>Fungi</taxon>
        <taxon>Dikarya</taxon>
        <taxon>Ascomycota</taxon>
        <taxon>Pezizomycotina</taxon>
        <taxon>Sordariomycetes</taxon>
        <taxon>Hypocreomycetidae</taxon>
        <taxon>Hypocreales</taxon>
        <taxon>Cordycipitaceae</taxon>
        <taxon>Beauveria</taxon>
    </lineage>
</organism>
<evidence type="ECO:0000313" key="7">
    <source>
        <dbReference type="EMBL" id="PMB71229.1"/>
    </source>
</evidence>
<keyword evidence="4 6" id="KW-1133">Transmembrane helix</keyword>
<feature type="transmembrane region" description="Helical" evidence="6">
    <location>
        <begin position="46"/>
        <end position="68"/>
    </location>
</feature>
<dbReference type="OMA" id="RVDKWGK"/>
<evidence type="ECO:0000313" key="8">
    <source>
        <dbReference type="Proteomes" id="UP000235728"/>
    </source>
</evidence>
<feature type="transmembrane region" description="Helical" evidence="6">
    <location>
        <begin position="12"/>
        <end position="34"/>
    </location>
</feature>
<dbReference type="AlphaFoldDB" id="A0A2N6NVD0"/>
<comment type="subcellular location">
    <subcellularLocation>
        <location evidence="1">Membrane</location>
        <topology evidence="1">Multi-pass membrane protein</topology>
    </subcellularLocation>
</comment>
<evidence type="ECO:0000256" key="3">
    <source>
        <dbReference type="ARBA" id="ARBA00022692"/>
    </source>
</evidence>
<sequence>MQVFVKNRAGFLAVRLMLGFTEAGYIPGSIYTLSTWYTPSELAKKVAIFFFGMFGGNALSPVLASGILRLDGMQGLRGWQWLFLSIQTPAYSVGSVDEASPLVGPGIVRLSSAEKELLQSRLAAEKGPQKEDEEVMDWQLIWRVVSHYRRWPTYVSSFCVFSTWSPLTTYTPSIIMSLGFARIEANALAAVGAFLALAVVFFFAYVSDRTNLRGGTVISAQVCYLICVVVARQVHPVVGKWSRWGLWTAVNSFAVGYHPVSNTWLQLNCRDRRERSIGIA</sequence>
<comment type="caution">
    <text evidence="7">The sequence shown here is derived from an EMBL/GenBank/DDBJ whole genome shotgun (WGS) entry which is preliminary data.</text>
</comment>
<keyword evidence="3 6" id="KW-0812">Transmembrane</keyword>
<evidence type="ECO:0000256" key="6">
    <source>
        <dbReference type="SAM" id="Phobius"/>
    </source>
</evidence>
<protein>
    <submittedName>
        <fullName evidence="7">Putative transporter</fullName>
    </submittedName>
</protein>
<proteinExistence type="predicted"/>
<dbReference type="Pfam" id="PF07690">
    <property type="entry name" value="MFS_1"/>
    <property type="match status" value="1"/>
</dbReference>
<gene>
    <name evidence="7" type="primary">YIL166C_4</name>
    <name evidence="7" type="ORF">BM221_003696</name>
</gene>
<dbReference type="InterPro" id="IPR036259">
    <property type="entry name" value="MFS_trans_sf"/>
</dbReference>
<feature type="transmembrane region" description="Helical" evidence="6">
    <location>
        <begin position="185"/>
        <end position="206"/>
    </location>
</feature>
<keyword evidence="5 6" id="KW-0472">Membrane</keyword>
<evidence type="ECO:0000256" key="1">
    <source>
        <dbReference type="ARBA" id="ARBA00004141"/>
    </source>
</evidence>
<dbReference type="PANTHER" id="PTHR43791">
    <property type="entry name" value="PERMEASE-RELATED"/>
    <property type="match status" value="1"/>
</dbReference>
<dbReference type="EMBL" id="MRVG01000003">
    <property type="protein sequence ID" value="PMB71229.1"/>
    <property type="molecule type" value="Genomic_DNA"/>
</dbReference>
<evidence type="ECO:0000256" key="2">
    <source>
        <dbReference type="ARBA" id="ARBA00022448"/>
    </source>
</evidence>
<reference evidence="7 8" key="1">
    <citation type="journal article" date="2016" name="Appl. Microbiol. Biotechnol.">
        <title>Characterization of T-DNA insertion mutants with decreased virulence in the entomopathogenic fungus Beauveria bassiana JEF-007.</title>
        <authorList>
            <person name="Kim S."/>
            <person name="Lee S.J."/>
            <person name="Nai Y.S."/>
            <person name="Yu J.S."/>
            <person name="Lee M.R."/>
            <person name="Yang Y.T."/>
            <person name="Kim J.S."/>
        </authorList>
    </citation>
    <scope>NUCLEOTIDE SEQUENCE [LARGE SCALE GENOMIC DNA]</scope>
    <source>
        <strain evidence="7 8">JEF-007</strain>
    </source>
</reference>
<dbReference type="Proteomes" id="UP000235728">
    <property type="component" value="Unassembled WGS sequence"/>
</dbReference>